<proteinExistence type="predicted"/>
<dbReference type="RefSeq" id="WP_188555446.1">
    <property type="nucleotide sequence ID" value="NZ_BMGT01000004.1"/>
</dbReference>
<evidence type="ECO:0000313" key="2">
    <source>
        <dbReference type="Proteomes" id="UP000647241"/>
    </source>
</evidence>
<dbReference type="EMBL" id="BMGT01000004">
    <property type="protein sequence ID" value="GGG87223.1"/>
    <property type="molecule type" value="Genomic_DNA"/>
</dbReference>
<comment type="caution">
    <text evidence="1">The sequence shown here is derived from an EMBL/GenBank/DDBJ whole genome shotgun (WGS) entry which is preliminary data.</text>
</comment>
<organism evidence="1 2">
    <name type="scientific">Edaphobacter dinghuensis</name>
    <dbReference type="NCBI Taxonomy" id="1560005"/>
    <lineage>
        <taxon>Bacteria</taxon>
        <taxon>Pseudomonadati</taxon>
        <taxon>Acidobacteriota</taxon>
        <taxon>Terriglobia</taxon>
        <taxon>Terriglobales</taxon>
        <taxon>Acidobacteriaceae</taxon>
        <taxon>Edaphobacter</taxon>
    </lineage>
</organism>
<keyword evidence="2" id="KW-1185">Reference proteome</keyword>
<dbReference type="AlphaFoldDB" id="A0A917MA09"/>
<protein>
    <submittedName>
        <fullName evidence="1">Uncharacterized protein</fullName>
    </submittedName>
</protein>
<dbReference type="Proteomes" id="UP000647241">
    <property type="component" value="Unassembled WGS sequence"/>
</dbReference>
<reference evidence="1" key="2">
    <citation type="submission" date="2020-09" db="EMBL/GenBank/DDBJ databases">
        <authorList>
            <person name="Sun Q."/>
            <person name="Zhou Y."/>
        </authorList>
    </citation>
    <scope>NUCLEOTIDE SEQUENCE</scope>
    <source>
        <strain evidence="1">CGMCC 1.12997</strain>
    </source>
</reference>
<accession>A0A917MA09</accession>
<name>A0A917MA09_9BACT</name>
<gene>
    <name evidence="1" type="ORF">GCM10011585_34070</name>
</gene>
<reference evidence="1" key="1">
    <citation type="journal article" date="2014" name="Int. J. Syst. Evol. Microbiol.">
        <title>Complete genome sequence of Corynebacterium casei LMG S-19264T (=DSM 44701T), isolated from a smear-ripened cheese.</title>
        <authorList>
            <consortium name="US DOE Joint Genome Institute (JGI-PGF)"/>
            <person name="Walter F."/>
            <person name="Albersmeier A."/>
            <person name="Kalinowski J."/>
            <person name="Ruckert C."/>
        </authorList>
    </citation>
    <scope>NUCLEOTIDE SEQUENCE</scope>
    <source>
        <strain evidence="1">CGMCC 1.12997</strain>
    </source>
</reference>
<sequence>MTDLKRITDKIRKPLFWRKAVPQASKDAASMNVAEAKKPRNWYSPSLLKLTVLCLCACLFVPKAAHGQFGIDLAAILAALSKVESLMTTYVAAPLKTINQTQQTIGSYEKEVMYPITAINQAKSAVTQFESQFSQISNMFNVKVSSATLPQSQSLESLILSRNTSNVPSISTQYQSVYGVVMAQNAASANVRNMTDMTDAQAQDAMKRAIAIDALADTELAQADKLGQQITAAAPGSAPILEAEADVWTVRANAYTQAALAELMRTRGIDIANQSKLAKLGATYNTNNNGLVNGALTSR</sequence>
<evidence type="ECO:0000313" key="1">
    <source>
        <dbReference type="EMBL" id="GGG87223.1"/>
    </source>
</evidence>